<dbReference type="eggNOG" id="COG1937">
    <property type="taxonomic scope" value="Bacteria"/>
</dbReference>
<dbReference type="InterPro" id="IPR038390">
    <property type="entry name" value="Metal_Tscrpt_repr_sf"/>
</dbReference>
<sequence length="86" mass="9952">MQTEKKEVINRLKRIEGQLRGVQKMIQEDQECIDIVTQLTAIRSSINSTLGVVISNRISQVIHHPEEDAKDQEERIQEALKMIIKK</sequence>
<dbReference type="InterPro" id="IPR003735">
    <property type="entry name" value="Metal_Tscrpt_repr"/>
</dbReference>
<comment type="caution">
    <text evidence="1">The sequence shown here is derived from an EMBL/GenBank/DDBJ whole genome shotgun (WGS) entry which is preliminary data.</text>
</comment>
<evidence type="ECO:0000313" key="2">
    <source>
        <dbReference type="Proteomes" id="UP000018482"/>
    </source>
</evidence>
<evidence type="ECO:0000313" key="1">
    <source>
        <dbReference type="EMBL" id="ESV55309.1"/>
    </source>
</evidence>
<organism evidence="1 2">
    <name type="scientific">Streptococcus agalactiae LMG 14747</name>
    <dbReference type="NCBI Taxonomy" id="1154860"/>
    <lineage>
        <taxon>Bacteria</taxon>
        <taxon>Bacillati</taxon>
        <taxon>Bacillota</taxon>
        <taxon>Bacilli</taxon>
        <taxon>Lactobacillales</taxon>
        <taxon>Streptococcaceae</taxon>
        <taxon>Streptococcus</taxon>
    </lineage>
</organism>
<name>V6Z6U0_STRAG</name>
<dbReference type="PANTHER" id="PTHR33677:SF5">
    <property type="entry name" value="TRANSCRIPTIONAL REPRESSOR FRMR"/>
    <property type="match status" value="1"/>
</dbReference>
<dbReference type="EMBL" id="ANQC01000121">
    <property type="protein sequence ID" value="ESV55309.1"/>
    <property type="molecule type" value="Genomic_DNA"/>
</dbReference>
<proteinExistence type="predicted"/>
<dbReference type="AlphaFoldDB" id="V6Z6U0"/>
<reference evidence="1 2" key="1">
    <citation type="submission" date="2013-05" db="EMBL/GenBank/DDBJ databases">
        <authorList>
            <person name="Richards V.P."/>
            <person name="Durkin S.A.S."/>
            <person name="Kim M."/>
            <person name="Pavinski Bitar P.D."/>
            <person name="Stanhope M.J."/>
            <person name="Town C.D."/>
            <person name="Venter J.C."/>
        </authorList>
    </citation>
    <scope>NUCLEOTIDE SEQUENCE [LARGE SCALE GENOMIC DNA]</scope>
    <source>
        <strain evidence="1 2">LMG 14747</strain>
    </source>
</reference>
<dbReference type="Pfam" id="PF02583">
    <property type="entry name" value="Trns_repr_metal"/>
    <property type="match status" value="1"/>
</dbReference>
<dbReference type="GO" id="GO:0003677">
    <property type="term" value="F:DNA binding"/>
    <property type="evidence" value="ECO:0007669"/>
    <property type="project" value="InterPro"/>
</dbReference>
<dbReference type="PANTHER" id="PTHR33677">
    <property type="entry name" value="TRANSCRIPTIONAL REPRESSOR FRMR-RELATED"/>
    <property type="match status" value="1"/>
</dbReference>
<dbReference type="GO" id="GO:0045892">
    <property type="term" value="P:negative regulation of DNA-templated transcription"/>
    <property type="evidence" value="ECO:0007669"/>
    <property type="project" value="UniProtKB-ARBA"/>
</dbReference>
<gene>
    <name evidence="1" type="ORF">SAG0136_08865</name>
</gene>
<protein>
    <submittedName>
        <fullName evidence="1">Uncharacterized protein</fullName>
    </submittedName>
</protein>
<accession>V6Z6U0</accession>
<dbReference type="Gene3D" id="1.20.58.1000">
    <property type="entry name" value="Metal-sensitive repressor, helix protomer"/>
    <property type="match status" value="1"/>
</dbReference>
<dbReference type="GO" id="GO:0046872">
    <property type="term" value="F:metal ion binding"/>
    <property type="evidence" value="ECO:0007669"/>
    <property type="project" value="InterPro"/>
</dbReference>
<dbReference type="Proteomes" id="UP000018482">
    <property type="component" value="Unassembled WGS sequence"/>
</dbReference>